<dbReference type="SUPFAM" id="SSF57610">
    <property type="entry name" value="Thyroglobulin type-1 domain"/>
    <property type="match status" value="2"/>
</dbReference>
<name>A0A4Q8K243_9ARAC</name>
<evidence type="ECO:0000259" key="3">
    <source>
        <dbReference type="Pfam" id="PF00086"/>
    </source>
</evidence>
<dbReference type="InterPro" id="IPR000716">
    <property type="entry name" value="Thyroglobulin_1"/>
</dbReference>
<evidence type="ECO:0000256" key="1">
    <source>
        <dbReference type="ARBA" id="ARBA00023157"/>
    </source>
</evidence>
<dbReference type="EMBL" id="HAHK01000077">
    <property type="protein sequence ID" value="SNX33407.1"/>
    <property type="molecule type" value="Transcribed_RNA"/>
</dbReference>
<feature type="domain" description="Thyroglobulin type-1" evidence="3">
    <location>
        <begin position="181"/>
        <end position="206"/>
    </location>
</feature>
<dbReference type="InterPro" id="IPR036857">
    <property type="entry name" value="Thyroglobulin_1_sf"/>
</dbReference>
<dbReference type="Gene3D" id="4.10.800.10">
    <property type="entry name" value="Thyroglobulin type-1"/>
    <property type="match status" value="1"/>
</dbReference>
<evidence type="ECO:0000256" key="2">
    <source>
        <dbReference type="SAM" id="SignalP"/>
    </source>
</evidence>
<dbReference type="Pfam" id="PF00086">
    <property type="entry name" value="Thyroglobulin_1"/>
    <property type="match status" value="2"/>
</dbReference>
<feature type="signal peptide" evidence="2">
    <location>
        <begin position="1"/>
        <end position="17"/>
    </location>
</feature>
<reference evidence="4" key="1">
    <citation type="submission" date="2017-05" db="EMBL/GenBank/DDBJ databases">
        <authorList>
            <person name="QRISCLOUD D."/>
        </authorList>
    </citation>
    <scope>NUCLEOTIDE SEQUENCE</scope>
</reference>
<evidence type="ECO:0000313" key="4">
    <source>
        <dbReference type="EMBL" id="SNX33407.1"/>
    </source>
</evidence>
<dbReference type="AlphaFoldDB" id="A0A4Q8K243"/>
<protein>
    <submittedName>
        <fullName evidence="4">U79-Liphistoxin-Lsp1b_1</fullName>
    </submittedName>
</protein>
<proteinExistence type="predicted"/>
<feature type="chain" id="PRO_5020978408" evidence="2">
    <location>
        <begin position="18"/>
        <end position="227"/>
    </location>
</feature>
<feature type="domain" description="Thyroglobulin type-1" evidence="3">
    <location>
        <begin position="125"/>
        <end position="149"/>
    </location>
</feature>
<reference evidence="4" key="2">
    <citation type="submission" date="2019-05" db="EMBL/GenBank/DDBJ databases">
        <title>Unravelling the molecular evolution of spider venoms.</title>
        <authorList>
            <person name="Pineda S."/>
        </authorList>
    </citation>
    <scope>NUCLEOTIDE SEQUENCE</scope>
</reference>
<keyword evidence="1" id="KW-1015">Disulfide bond</keyword>
<organism evidence="4">
    <name type="scientific">Liphistius sp. SGP-2016</name>
    <dbReference type="NCBI Taxonomy" id="1905180"/>
    <lineage>
        <taxon>Eukaryota</taxon>
        <taxon>Metazoa</taxon>
        <taxon>Ecdysozoa</taxon>
        <taxon>Arthropoda</taxon>
        <taxon>Chelicerata</taxon>
        <taxon>Arachnida</taxon>
        <taxon>Araneae</taxon>
        <taxon>Mesothelae</taxon>
        <taxon>Liphistiidae</taxon>
        <taxon>Liphistius</taxon>
    </lineage>
</organism>
<keyword evidence="2" id="KW-0732">Signal</keyword>
<sequence length="227" mass="24909">MHRAVIVLLLLHVGVESILVCIPRICDHVRCPDLTNCKDKNGRVKEKAGFCGCCDACVTQLERGKKCISALLFTNTQPTEECSVDKGLVCDPVTWTCLSPKEINSQPGHFRSKRSPFFTQPFPRPKNDFASKQCKDGMCWCVTQDGINLGYNTALSEANDMKCVCAGKAYNPEHLLGNTFRCDKKGNFKPFQCIGSMCSCVDPLTGVTQGMPEHIGPAIGNLKCAKN</sequence>
<accession>A0A4Q8K243</accession>